<gene>
    <name evidence="1" type="ORF">S03H2_09249</name>
</gene>
<dbReference type="AlphaFoldDB" id="X1DQW2"/>
<sequence>RNKTLYDQQYIADNIIWWFRAYCKDDGANKYVAGSWMKNMPTVTTQDMTNINYNKADGNGTIISKGASDLTKRGFEVKHEFSGRLPDSWKFEIAGFEGELEAKTTVNDIGVITDFYWAGDLIKTVLEIAGLELSVFVITVGEMEFGWPVADDCLIEGKAYKCRAFASNEFGTVYGEEVDFSTPSRVYLTNEPNGNGGGGAEPTVGETTVVKHEGIINLPEEIYATRRGFRYGTTEAADEF</sequence>
<organism evidence="1">
    <name type="scientific">marine sediment metagenome</name>
    <dbReference type="NCBI Taxonomy" id="412755"/>
    <lineage>
        <taxon>unclassified sequences</taxon>
        <taxon>metagenomes</taxon>
        <taxon>ecological metagenomes</taxon>
    </lineage>
</organism>
<reference evidence="1" key="1">
    <citation type="journal article" date="2014" name="Front. Microbiol.">
        <title>High frequency of phylogenetically diverse reductive dehalogenase-homologous genes in deep subseafloor sedimentary metagenomes.</title>
        <authorList>
            <person name="Kawai M."/>
            <person name="Futagami T."/>
            <person name="Toyoda A."/>
            <person name="Takaki Y."/>
            <person name="Nishi S."/>
            <person name="Hori S."/>
            <person name="Arai W."/>
            <person name="Tsubouchi T."/>
            <person name="Morono Y."/>
            <person name="Uchiyama I."/>
            <person name="Ito T."/>
            <person name="Fujiyama A."/>
            <person name="Inagaki F."/>
            <person name="Takami H."/>
        </authorList>
    </citation>
    <scope>NUCLEOTIDE SEQUENCE</scope>
    <source>
        <strain evidence="1">Expedition CK06-06</strain>
    </source>
</reference>
<evidence type="ECO:0000313" key="1">
    <source>
        <dbReference type="EMBL" id="GAH22547.1"/>
    </source>
</evidence>
<protein>
    <submittedName>
        <fullName evidence="1">Uncharacterized protein</fullName>
    </submittedName>
</protein>
<proteinExistence type="predicted"/>
<comment type="caution">
    <text evidence="1">The sequence shown here is derived from an EMBL/GenBank/DDBJ whole genome shotgun (WGS) entry which is preliminary data.</text>
</comment>
<name>X1DQW2_9ZZZZ</name>
<feature type="non-terminal residue" evidence="1">
    <location>
        <position position="240"/>
    </location>
</feature>
<feature type="non-terminal residue" evidence="1">
    <location>
        <position position="1"/>
    </location>
</feature>
<dbReference type="EMBL" id="BARU01004659">
    <property type="protein sequence ID" value="GAH22547.1"/>
    <property type="molecule type" value="Genomic_DNA"/>
</dbReference>
<accession>X1DQW2</accession>